<comment type="caution">
    <text evidence="1">The sequence shown here is derived from an EMBL/GenBank/DDBJ whole genome shotgun (WGS) entry which is preliminary data.</text>
</comment>
<dbReference type="EMBL" id="AMCI01000075">
    <property type="protein sequence ID" value="EJX10800.1"/>
    <property type="molecule type" value="Genomic_DNA"/>
</dbReference>
<name>J9H8N6_9ZZZZ</name>
<evidence type="ECO:0000313" key="1">
    <source>
        <dbReference type="EMBL" id="EJX10800.1"/>
    </source>
</evidence>
<gene>
    <name evidence="1" type="ORF">EVA_00502</name>
</gene>
<protein>
    <submittedName>
        <fullName evidence="1">Uncharacterized protein</fullName>
    </submittedName>
</protein>
<accession>J9H8N6</accession>
<proteinExistence type="predicted"/>
<dbReference type="AlphaFoldDB" id="J9H8N6"/>
<reference evidence="1" key="1">
    <citation type="journal article" date="2012" name="PLoS ONE">
        <title>Gene sets for utilization of primary and secondary nutrition supplies in the distal gut of endangered iberian lynx.</title>
        <authorList>
            <person name="Alcaide M."/>
            <person name="Messina E."/>
            <person name="Richter M."/>
            <person name="Bargiela R."/>
            <person name="Peplies J."/>
            <person name="Huws S.A."/>
            <person name="Newbold C.J."/>
            <person name="Golyshin P.N."/>
            <person name="Simon M.A."/>
            <person name="Lopez G."/>
            <person name="Yakimov M.M."/>
            <person name="Ferrer M."/>
        </authorList>
    </citation>
    <scope>NUCLEOTIDE SEQUENCE</scope>
</reference>
<sequence length="126" mass="14478">MHIKACVKSKSNEISSRTATCRWLKRNDKDWTGKRSAMTAYPSFFYRATHRRTEGAWRDSHTPSAHCFKKGGRSQTLLRTVGTFTLPLKWEDPKLTAVRFVHTRPTQLAADKKAERVLQTKPPATF</sequence>
<organism evidence="1">
    <name type="scientific">gut metagenome</name>
    <dbReference type="NCBI Taxonomy" id="749906"/>
    <lineage>
        <taxon>unclassified sequences</taxon>
        <taxon>metagenomes</taxon>
        <taxon>organismal metagenomes</taxon>
    </lineage>
</organism>